<dbReference type="InterPro" id="IPR036259">
    <property type="entry name" value="MFS_trans_sf"/>
</dbReference>
<feature type="transmembrane region" description="Helical" evidence="1">
    <location>
        <begin position="21"/>
        <end position="44"/>
    </location>
</feature>
<keyword evidence="1" id="KW-1133">Transmembrane helix</keyword>
<evidence type="ECO:0000256" key="1">
    <source>
        <dbReference type="SAM" id="Phobius"/>
    </source>
</evidence>
<proteinExistence type="predicted"/>
<keyword evidence="3" id="KW-1185">Reference proteome</keyword>
<keyword evidence="1" id="KW-0472">Membrane</keyword>
<dbReference type="OrthoDB" id="7773672at2"/>
<dbReference type="RefSeq" id="WP_090617294.1">
    <property type="nucleotide sequence ID" value="NZ_CP067124.1"/>
</dbReference>
<dbReference type="Proteomes" id="UP000199054">
    <property type="component" value="Unassembled WGS sequence"/>
</dbReference>
<name>A0A1H8NC67_9RHOB</name>
<feature type="transmembrane region" description="Helical" evidence="1">
    <location>
        <begin position="50"/>
        <end position="73"/>
    </location>
</feature>
<dbReference type="SUPFAM" id="SSF103473">
    <property type="entry name" value="MFS general substrate transporter"/>
    <property type="match status" value="1"/>
</dbReference>
<reference evidence="2 3" key="1">
    <citation type="submission" date="2016-10" db="EMBL/GenBank/DDBJ databases">
        <authorList>
            <person name="de Groot N.N."/>
        </authorList>
    </citation>
    <scope>NUCLEOTIDE SEQUENCE [LARGE SCALE GENOMIC DNA]</scope>
    <source>
        <strain evidence="2 3">DSM 8512</strain>
    </source>
</reference>
<organism evidence="2 3">
    <name type="scientific">Paracoccus alcaliphilus</name>
    <dbReference type="NCBI Taxonomy" id="34002"/>
    <lineage>
        <taxon>Bacteria</taxon>
        <taxon>Pseudomonadati</taxon>
        <taxon>Pseudomonadota</taxon>
        <taxon>Alphaproteobacteria</taxon>
        <taxon>Rhodobacterales</taxon>
        <taxon>Paracoccaceae</taxon>
        <taxon>Paracoccus</taxon>
    </lineage>
</organism>
<sequence>MLDYAQRLKLALGDVARRSAFKAVAGVLFAIGAGFLLAALWSWLATGLGWGSVNASLAIGAGFVVIGLVLLLLTRPRHRMPTTDDLKKEVQARVNLAADAAVNRARSEASRMVDMAENKVHSVMDQASFRANKFASDTERRVQDLARDTARKAGLTPENVDAARQAAGRASDKARVAANSNAGSMAKLLAAFAVGVTLAAKLRENRRDDDDLV</sequence>
<evidence type="ECO:0000313" key="3">
    <source>
        <dbReference type="Proteomes" id="UP000199054"/>
    </source>
</evidence>
<dbReference type="AlphaFoldDB" id="A0A1H8NC67"/>
<dbReference type="EMBL" id="FODE01000056">
    <property type="protein sequence ID" value="SEO27013.1"/>
    <property type="molecule type" value="Genomic_DNA"/>
</dbReference>
<protein>
    <recommendedName>
        <fullName evidence="4">Holin-X, holin superfamily III</fullName>
    </recommendedName>
</protein>
<evidence type="ECO:0000313" key="2">
    <source>
        <dbReference type="EMBL" id="SEO27013.1"/>
    </source>
</evidence>
<keyword evidence="1" id="KW-0812">Transmembrane</keyword>
<gene>
    <name evidence="2" type="ORF">SAMN04489859_105613</name>
</gene>
<accession>A0A1H8NC67</accession>
<evidence type="ECO:0008006" key="4">
    <source>
        <dbReference type="Google" id="ProtNLM"/>
    </source>
</evidence>
<dbReference type="STRING" id="34002.SAMN04489859_105613"/>